<keyword evidence="2" id="KW-1185">Reference proteome</keyword>
<name>A0A3S5BM72_9PLAT</name>
<protein>
    <submittedName>
        <fullName evidence="1">Uncharacterized protein</fullName>
    </submittedName>
</protein>
<dbReference type="AlphaFoldDB" id="A0A3S5BM72"/>
<sequence>MFRRGCRSSERRLCIVLFEAGRSEASECSPTTLISPTVYKQSFFNSVLAASSPFSSAMAVSLVQIHLDDGSDNVFSVWGTQQALASTRVFGTSYLAPKAFTYSVQAWSH</sequence>
<reference evidence="1" key="1">
    <citation type="submission" date="2018-11" db="EMBL/GenBank/DDBJ databases">
        <authorList>
            <consortium name="Pathogen Informatics"/>
        </authorList>
    </citation>
    <scope>NUCLEOTIDE SEQUENCE</scope>
</reference>
<dbReference type="Proteomes" id="UP000784294">
    <property type="component" value="Unassembled WGS sequence"/>
</dbReference>
<comment type="caution">
    <text evidence="1">The sequence shown here is derived from an EMBL/GenBank/DDBJ whole genome shotgun (WGS) entry which is preliminary data.</text>
</comment>
<gene>
    <name evidence="1" type="ORF">PXEA_LOCUS23479</name>
</gene>
<organism evidence="1 2">
    <name type="scientific">Protopolystoma xenopodis</name>
    <dbReference type="NCBI Taxonomy" id="117903"/>
    <lineage>
        <taxon>Eukaryota</taxon>
        <taxon>Metazoa</taxon>
        <taxon>Spiralia</taxon>
        <taxon>Lophotrochozoa</taxon>
        <taxon>Platyhelminthes</taxon>
        <taxon>Monogenea</taxon>
        <taxon>Polyopisthocotylea</taxon>
        <taxon>Polystomatidea</taxon>
        <taxon>Polystomatidae</taxon>
        <taxon>Protopolystoma</taxon>
    </lineage>
</organism>
<evidence type="ECO:0000313" key="2">
    <source>
        <dbReference type="Proteomes" id="UP000784294"/>
    </source>
</evidence>
<accession>A0A3S5BM72</accession>
<dbReference type="EMBL" id="CAAALY010108754">
    <property type="protein sequence ID" value="VEL30039.1"/>
    <property type="molecule type" value="Genomic_DNA"/>
</dbReference>
<proteinExistence type="predicted"/>
<evidence type="ECO:0000313" key="1">
    <source>
        <dbReference type="EMBL" id="VEL30039.1"/>
    </source>
</evidence>